<keyword evidence="5 9" id="KW-0804">Transcription</keyword>
<dbReference type="Gene3D" id="3.30.730.10">
    <property type="entry name" value="AP2/ERF domain"/>
    <property type="match status" value="1"/>
</dbReference>
<dbReference type="InterPro" id="IPR033389">
    <property type="entry name" value="AUX/IAA_dom"/>
</dbReference>
<reference evidence="15" key="2">
    <citation type="journal article" date="2018" name="Hortic Res">
        <title>Improved Brassica rapa reference genome by single-molecule sequencing and chromosome conformation capture technologies.</title>
        <authorList>
            <person name="Zhang L."/>
            <person name="Cai X."/>
            <person name="Wu J."/>
            <person name="Liu M."/>
            <person name="Grob S."/>
            <person name="Cheng F."/>
            <person name="Liang J."/>
            <person name="Cai C."/>
            <person name="Liu Z."/>
            <person name="Liu B."/>
            <person name="Wang F."/>
            <person name="Li S."/>
            <person name="Liu F."/>
            <person name="Li X."/>
            <person name="Cheng L."/>
            <person name="Yang W."/>
            <person name="Li M.H."/>
            <person name="Grossniklaus U."/>
            <person name="Zheng H."/>
            <person name="Wang X."/>
        </authorList>
    </citation>
    <scope>NUCLEOTIDE SEQUENCE [LARGE SCALE GENOMIC DNA]</scope>
    <source>
        <strain evidence="15">cv. Chiifu-401-42</strain>
    </source>
</reference>
<dbReference type="Pfam" id="PF02309">
    <property type="entry name" value="AUX_IAA"/>
    <property type="match status" value="1"/>
</dbReference>
<evidence type="ECO:0000313" key="14">
    <source>
        <dbReference type="EnsemblPlants" id="Bra031069.1-P"/>
    </source>
</evidence>
<dbReference type="SMART" id="SM00380">
    <property type="entry name" value="AP2"/>
    <property type="match status" value="1"/>
</dbReference>
<comment type="similarity">
    <text evidence="9">Belongs to the Aux/IAA family.</text>
</comment>
<dbReference type="PANTHER" id="PTHR31985">
    <property type="entry name" value="ETHYLENE-RESPONSIVE TRANSCRIPTION FACTOR ERF042-RELATED"/>
    <property type="match status" value="1"/>
</dbReference>
<dbReference type="SUPFAM" id="SSF54277">
    <property type="entry name" value="CAD &amp; PB1 domains"/>
    <property type="match status" value="1"/>
</dbReference>
<dbReference type="InterPro" id="IPR053793">
    <property type="entry name" value="PB1-like"/>
</dbReference>
<dbReference type="STRING" id="51351.M4EQJ8"/>
<reference evidence="13" key="3">
    <citation type="submission" date="2018-11" db="EMBL/GenBank/DDBJ databases">
        <authorList>
            <consortium name="Genoscope - CEA"/>
            <person name="William W."/>
        </authorList>
    </citation>
    <scope>NUCLEOTIDE SEQUENCE</scope>
</reference>
<dbReference type="Proteomes" id="UP000011750">
    <property type="component" value="Chromosome A09"/>
</dbReference>
<reference evidence="15" key="1">
    <citation type="journal article" date="2011" name="Nat. Genet.">
        <title>The genome of the mesopolyploid crop species Brassica rapa.</title>
        <authorList>
            <consortium name="Brassica rapa Genome Sequencing Project Consortium"/>
            <person name="Wang X."/>
            <person name="Wang H."/>
            <person name="Wang J."/>
            <person name="Sun R."/>
            <person name="Wu J."/>
            <person name="Liu S."/>
            <person name="Bai Y."/>
            <person name="Mun J.H."/>
            <person name="Bancroft I."/>
            <person name="Cheng F."/>
            <person name="Huang S."/>
            <person name="Li X."/>
            <person name="Hua W."/>
            <person name="Wang J."/>
            <person name="Wang X."/>
            <person name="Freeling M."/>
            <person name="Pires J.C."/>
            <person name="Paterson A.H."/>
            <person name="Chalhoub B."/>
            <person name="Wang B."/>
            <person name="Hayward A."/>
            <person name="Sharpe A.G."/>
            <person name="Park B.S."/>
            <person name="Weisshaar B."/>
            <person name="Liu B."/>
            <person name="Li B."/>
            <person name="Liu B."/>
            <person name="Tong C."/>
            <person name="Song C."/>
            <person name="Duran C."/>
            <person name="Peng C."/>
            <person name="Geng C."/>
            <person name="Koh C."/>
            <person name="Lin C."/>
            <person name="Edwards D."/>
            <person name="Mu D."/>
            <person name="Shen D."/>
            <person name="Soumpourou E."/>
            <person name="Li F."/>
            <person name="Fraser F."/>
            <person name="Conant G."/>
            <person name="Lassalle G."/>
            <person name="King G.J."/>
            <person name="Bonnema G."/>
            <person name="Tang H."/>
            <person name="Wang H."/>
            <person name="Belcram H."/>
            <person name="Zhou H."/>
            <person name="Hirakawa H."/>
            <person name="Abe H."/>
            <person name="Guo H."/>
            <person name="Wang H."/>
            <person name="Jin H."/>
            <person name="Parkin I.A."/>
            <person name="Batley J."/>
            <person name="Kim J.S."/>
            <person name="Just J."/>
            <person name="Li J."/>
            <person name="Xu J."/>
            <person name="Deng J."/>
            <person name="Kim J.A."/>
            <person name="Li J."/>
            <person name="Yu J."/>
            <person name="Meng J."/>
            <person name="Wang J."/>
            <person name="Min J."/>
            <person name="Poulain J."/>
            <person name="Wang J."/>
            <person name="Hatakeyama K."/>
            <person name="Wu K."/>
            <person name="Wang L."/>
            <person name="Fang L."/>
            <person name="Trick M."/>
            <person name="Links M.G."/>
            <person name="Zhao M."/>
            <person name="Jin M."/>
            <person name="Ramchiary N."/>
            <person name="Drou N."/>
            <person name="Berkman P.J."/>
            <person name="Cai Q."/>
            <person name="Huang Q."/>
            <person name="Li R."/>
            <person name="Tabata S."/>
            <person name="Cheng S."/>
            <person name="Zhang S."/>
            <person name="Zhang S."/>
            <person name="Huang S."/>
            <person name="Sato S."/>
            <person name="Sun S."/>
            <person name="Kwon S.J."/>
            <person name="Choi S.R."/>
            <person name="Lee T.H."/>
            <person name="Fan W."/>
            <person name="Zhao X."/>
            <person name="Tan X."/>
            <person name="Xu X."/>
            <person name="Wang Y."/>
            <person name="Qiu Y."/>
            <person name="Yin Y."/>
            <person name="Li Y."/>
            <person name="Du Y."/>
            <person name="Liao Y."/>
            <person name="Lim Y."/>
            <person name="Narusaka Y."/>
            <person name="Wang Y."/>
            <person name="Wang Z."/>
            <person name="Li Z."/>
            <person name="Wang Z."/>
            <person name="Xiong Z."/>
            <person name="Zhang Z."/>
        </authorList>
    </citation>
    <scope>NUCLEOTIDE SEQUENCE [LARGE SCALE GENOMIC DNA]</scope>
    <source>
        <strain evidence="15">cv. Chiifu-401-42</strain>
    </source>
</reference>
<reference evidence="14" key="4">
    <citation type="submission" date="2023-03" db="UniProtKB">
        <authorList>
            <consortium name="EnsemblPlants"/>
        </authorList>
    </citation>
    <scope>IDENTIFICATION</scope>
    <source>
        <strain evidence="14">cv. Chiifu-401-42</strain>
    </source>
</reference>
<comment type="subcellular location">
    <subcellularLocation>
        <location evidence="1 9">Nucleus</location>
    </subcellularLocation>
</comment>
<dbReference type="PROSITE" id="PS51032">
    <property type="entry name" value="AP2_ERF"/>
    <property type="match status" value="1"/>
</dbReference>
<accession>A0A3P5YJ73</accession>
<dbReference type="PROSITE" id="PS51745">
    <property type="entry name" value="PB1"/>
    <property type="match status" value="1"/>
</dbReference>
<protein>
    <recommendedName>
        <fullName evidence="9">Auxin-responsive protein</fullName>
    </recommendedName>
</protein>
<proteinExistence type="inferred from homology"/>
<dbReference type="EMBL" id="LS974625">
    <property type="protein sequence ID" value="CAG7866743.1"/>
    <property type="molecule type" value="Genomic_DNA"/>
</dbReference>
<feature type="domain" description="PB1" evidence="11">
    <location>
        <begin position="15"/>
        <end position="108"/>
    </location>
</feature>
<dbReference type="GO" id="GO:0003677">
    <property type="term" value="F:DNA binding"/>
    <property type="evidence" value="ECO:0007669"/>
    <property type="project" value="UniProtKB-KW"/>
</dbReference>
<keyword evidence="4" id="KW-0010">Activator</keyword>
<keyword evidence="7 9" id="KW-0927">Auxin signaling pathway</keyword>
<keyword evidence="9" id="KW-0678">Repressor</keyword>
<dbReference type="eggNOG" id="ENOG502QSK9">
    <property type="taxonomic scope" value="Eukaryota"/>
</dbReference>
<dbReference type="AlphaFoldDB" id="A0A3P5YJ73"/>
<keyword evidence="3" id="KW-0238">DNA-binding</keyword>
<dbReference type="Proteomes" id="UP000694005">
    <property type="component" value="Chromosome A09"/>
</dbReference>
<comment type="function">
    <text evidence="9">Aux/IAA proteins are short-lived transcriptional factors that function as repressors of early auxin response genes at low auxin concentrations.</text>
</comment>
<evidence type="ECO:0000256" key="3">
    <source>
        <dbReference type="ARBA" id="ARBA00023125"/>
    </source>
</evidence>
<dbReference type="Gramene" id="A09p72100.2_BraZ1">
    <property type="protein sequence ID" value="A09p72100.2_BraZ1.CDS"/>
    <property type="gene ID" value="A09g72100.2_BraZ1"/>
</dbReference>
<evidence type="ECO:0000256" key="8">
    <source>
        <dbReference type="ARBA" id="ARBA00024343"/>
    </source>
</evidence>
<keyword evidence="15" id="KW-1185">Reference proteome</keyword>
<dbReference type="Gene3D" id="3.10.20.90">
    <property type="entry name" value="Phosphatidylinositol 3-kinase Catalytic Subunit, Chain A, domain 1"/>
    <property type="match status" value="1"/>
</dbReference>
<dbReference type="Pfam" id="PF00847">
    <property type="entry name" value="AP2"/>
    <property type="match status" value="1"/>
</dbReference>
<evidence type="ECO:0000313" key="15">
    <source>
        <dbReference type="Proteomes" id="UP000011750"/>
    </source>
</evidence>
<dbReference type="EMBL" id="LR031568">
    <property type="protein sequence ID" value="VDC63714.1"/>
    <property type="molecule type" value="Genomic_DNA"/>
</dbReference>
<dbReference type="GO" id="GO:0009734">
    <property type="term" value="P:auxin-activated signaling pathway"/>
    <property type="evidence" value="ECO:0007669"/>
    <property type="project" value="UniProtKB-UniRule"/>
</dbReference>
<dbReference type="InterPro" id="IPR036955">
    <property type="entry name" value="AP2/ERF_dom_sf"/>
</dbReference>
<evidence type="ECO:0000256" key="2">
    <source>
        <dbReference type="ARBA" id="ARBA00023015"/>
    </source>
</evidence>
<evidence type="ECO:0000256" key="7">
    <source>
        <dbReference type="ARBA" id="ARBA00023294"/>
    </source>
</evidence>
<dbReference type="Gramene" id="Bra031069.1">
    <property type="protein sequence ID" value="Bra031069.1-P"/>
    <property type="gene ID" value="Bra031069"/>
</dbReference>
<evidence type="ECO:0000256" key="5">
    <source>
        <dbReference type="ARBA" id="ARBA00023163"/>
    </source>
</evidence>
<evidence type="ECO:0000259" key="10">
    <source>
        <dbReference type="PROSITE" id="PS51032"/>
    </source>
</evidence>
<evidence type="ECO:0000256" key="4">
    <source>
        <dbReference type="ARBA" id="ARBA00023159"/>
    </source>
</evidence>
<dbReference type="EnsemblPlants" id="Bra031069.1">
    <property type="protein sequence ID" value="Bra031069.1-P"/>
    <property type="gene ID" value="Bra031069"/>
</dbReference>
<evidence type="ECO:0000259" key="11">
    <source>
        <dbReference type="PROSITE" id="PS51745"/>
    </source>
</evidence>
<name>A0A3P5YJ73_BRACM</name>
<dbReference type="FunFam" id="3.10.20.90:FF:000047">
    <property type="entry name" value="Auxin response factor"/>
    <property type="match status" value="1"/>
</dbReference>
<feature type="domain" description="AP2/ERF" evidence="10">
    <location>
        <begin position="145"/>
        <end position="202"/>
    </location>
</feature>
<evidence type="ECO:0000256" key="1">
    <source>
        <dbReference type="ARBA" id="ARBA00004123"/>
    </source>
</evidence>
<dbReference type="GO" id="GO:0005634">
    <property type="term" value="C:nucleus"/>
    <property type="evidence" value="ECO:0007669"/>
    <property type="project" value="UniProtKB-SubCell"/>
</dbReference>
<gene>
    <name evidence="13" type="ORF">BRAA09T41325Z</name>
    <name evidence="12" type="ORF">BRAPAZ1V2_A09P72100.2</name>
</gene>
<organism evidence="13">
    <name type="scientific">Brassica campestris</name>
    <name type="common">Field mustard</name>
    <dbReference type="NCBI Taxonomy" id="3711"/>
    <lineage>
        <taxon>Eukaryota</taxon>
        <taxon>Viridiplantae</taxon>
        <taxon>Streptophyta</taxon>
        <taxon>Embryophyta</taxon>
        <taxon>Tracheophyta</taxon>
        <taxon>Spermatophyta</taxon>
        <taxon>Magnoliopsida</taxon>
        <taxon>eudicotyledons</taxon>
        <taxon>Gunneridae</taxon>
        <taxon>Pentapetalae</taxon>
        <taxon>rosids</taxon>
        <taxon>malvids</taxon>
        <taxon>Brassicales</taxon>
        <taxon>Brassicaceae</taxon>
        <taxon>Brassiceae</taxon>
        <taxon>Brassica</taxon>
    </lineage>
</organism>
<dbReference type="HOGENOM" id="CLU_856198_0_0_1"/>
<evidence type="ECO:0000256" key="9">
    <source>
        <dbReference type="RuleBase" id="RU004549"/>
    </source>
</evidence>
<dbReference type="SUPFAM" id="SSF54171">
    <property type="entry name" value="DNA-binding domain"/>
    <property type="match status" value="1"/>
</dbReference>
<dbReference type="InterPro" id="IPR001471">
    <property type="entry name" value="AP2/ERF_dom"/>
</dbReference>
<evidence type="ECO:0000313" key="13">
    <source>
        <dbReference type="EMBL" id="VDC63714.1"/>
    </source>
</evidence>
<dbReference type="PRINTS" id="PR00367">
    <property type="entry name" value="ETHRSPELEMNT"/>
</dbReference>
<dbReference type="PANTHER" id="PTHR31985:SF273">
    <property type="entry name" value="ETHYLENE-RESPONSIVE TRANSCRIPTION FACTOR ERF017"/>
    <property type="match status" value="1"/>
</dbReference>
<comment type="subunit">
    <text evidence="9">Homodimers and heterodimers.</text>
</comment>
<dbReference type="FunFam" id="3.30.730.10:FF:000001">
    <property type="entry name" value="Ethylene-responsive transcription factor 2"/>
    <property type="match status" value="1"/>
</dbReference>
<dbReference type="InterPro" id="IPR016177">
    <property type="entry name" value="DNA-bd_dom_sf"/>
</dbReference>
<dbReference type="InterPro" id="IPR051032">
    <property type="entry name" value="AP2/ERF_TF_ERF_subfamily"/>
</dbReference>
<keyword evidence="2 9" id="KW-0805">Transcription regulation</keyword>
<dbReference type="CDD" id="cd00018">
    <property type="entry name" value="AP2"/>
    <property type="match status" value="1"/>
</dbReference>
<evidence type="ECO:0000313" key="12">
    <source>
        <dbReference type="EMBL" id="CAG7866743.1"/>
    </source>
</evidence>
<evidence type="ECO:0000256" key="6">
    <source>
        <dbReference type="ARBA" id="ARBA00023242"/>
    </source>
</evidence>
<keyword evidence="6 9" id="KW-0539">Nucleus</keyword>
<comment type="similarity">
    <text evidence="8">Belongs to the AP2/ERF transcription factor family. ERF subfamily.</text>
</comment>
<dbReference type="GO" id="GO:0003700">
    <property type="term" value="F:DNA-binding transcription factor activity"/>
    <property type="evidence" value="ECO:0007669"/>
    <property type="project" value="InterPro"/>
</dbReference>
<sequence>MNGGGLWPNQAQRVRTYTKVQKRGSVGRSIDVTRYSGYEELRNDLAIMFGTEGQLEDPQPSDWKLVHTDHENGMLLVGDDPWEEFVSCVQNIKILSSVEVQQMSLDGDLAANPTTNFFAVVYTAKQQTEESAKVMEEEGSSMQSKYKGVRKRKWGKWVSEIRLPNSRERIWLGSYDTPEKAARAFDAALFCLRGSGANFNFPDNPPAISGGGNMSRSEIREAAARFANSEENVAREKDEEMMQQECTTPSAASSSMMMMTMDVDDSEFLSMLPTVGSGNFAADFGLFPGFNDFSDEYSGERFREELSPTRDYESYDGSAVHLWNF</sequence>
<accession>M4EQJ8</accession>